<reference evidence="1 2" key="1">
    <citation type="submission" date="2020-10" db="EMBL/GenBank/DDBJ databases">
        <title>Janibacter indicus TT2 genome sequence.</title>
        <authorList>
            <person name="Lee K."/>
            <person name="Ganzorig M."/>
        </authorList>
    </citation>
    <scope>NUCLEOTIDE SEQUENCE [LARGE SCALE GENOMIC DNA]</scope>
    <source>
        <strain evidence="1 2">TT2</strain>
    </source>
</reference>
<dbReference type="RefSeq" id="WP_192911859.1">
    <property type="nucleotide sequence ID" value="NZ_CP062789.1"/>
</dbReference>
<sequence length="248" mass="26455">MRTAGIDLSTRQRKTAVAIIDWGQSSAEVVELSVGGHDVPALRRVIGDVDKTGIDCPFGWPNDFVSIVSAHRTGGPVHVPEDAGRRTALSLRATDHFVKEQTTVRPLAVAADRIGATAVLCAGLLAHLKASDMPVDRSGVTGPVVEVYPAAALRQWRLPHTGYKESKNADARSGLVGKVQKNFGWLDFGSHADLCRTSDDALDAVLCAVIARLQVTDRVLPLPSEHTDVAAVEGWIAVPDGRLTSFPS</sequence>
<proteinExistence type="predicted"/>
<accession>A0A7L9J3V1</accession>
<dbReference type="InterPro" id="IPR007362">
    <property type="entry name" value="DUF429"/>
</dbReference>
<gene>
    <name evidence="1" type="ORF">IGS73_06280</name>
</gene>
<evidence type="ECO:0000313" key="1">
    <source>
        <dbReference type="EMBL" id="QOK23979.1"/>
    </source>
</evidence>
<dbReference type="AlphaFoldDB" id="A0A7L9J3V1"/>
<name>A0A7L9J3V1_9MICO</name>
<dbReference type="Pfam" id="PF04250">
    <property type="entry name" value="DUF429"/>
    <property type="match status" value="1"/>
</dbReference>
<dbReference type="Proteomes" id="UP000593998">
    <property type="component" value="Chromosome"/>
</dbReference>
<dbReference type="EMBL" id="CP062789">
    <property type="protein sequence ID" value="QOK23979.1"/>
    <property type="molecule type" value="Genomic_DNA"/>
</dbReference>
<organism evidence="1 2">
    <name type="scientific">Janibacter indicus</name>
    <dbReference type="NCBI Taxonomy" id="857417"/>
    <lineage>
        <taxon>Bacteria</taxon>
        <taxon>Bacillati</taxon>
        <taxon>Actinomycetota</taxon>
        <taxon>Actinomycetes</taxon>
        <taxon>Micrococcales</taxon>
        <taxon>Intrasporangiaceae</taxon>
        <taxon>Janibacter</taxon>
    </lineage>
</organism>
<protein>
    <submittedName>
        <fullName evidence="1">DUF429 domain-containing protein</fullName>
    </submittedName>
</protein>
<evidence type="ECO:0000313" key="2">
    <source>
        <dbReference type="Proteomes" id="UP000593998"/>
    </source>
</evidence>